<dbReference type="GO" id="GO:0005840">
    <property type="term" value="C:ribosome"/>
    <property type="evidence" value="ECO:0007669"/>
    <property type="project" value="UniProtKB-KW"/>
</dbReference>
<evidence type="ECO:0000256" key="5">
    <source>
        <dbReference type="HAMAP-Rule" id="MF_01326"/>
    </source>
</evidence>
<dbReference type="SMART" id="SM00739">
    <property type="entry name" value="KOW"/>
    <property type="match status" value="1"/>
</dbReference>
<dbReference type="Pfam" id="PF00467">
    <property type="entry name" value="KOW"/>
    <property type="match status" value="1"/>
</dbReference>
<comment type="subunit">
    <text evidence="5">Part of the 50S ribosomal subunit.</text>
</comment>
<dbReference type="RefSeq" id="WP_028528633.1">
    <property type="nucleotide sequence ID" value="NZ_CABLBR010000013.1"/>
</dbReference>
<feature type="domain" description="KOW" evidence="6">
    <location>
        <begin position="5"/>
        <end position="32"/>
    </location>
</feature>
<dbReference type="InterPro" id="IPR005824">
    <property type="entry name" value="KOW"/>
</dbReference>
<keyword evidence="5" id="KW-0694">RNA-binding</keyword>
<evidence type="ECO:0000256" key="4">
    <source>
        <dbReference type="ARBA" id="ARBA00035206"/>
    </source>
</evidence>
<dbReference type="Pfam" id="PF17136">
    <property type="entry name" value="ribosomal_L24"/>
    <property type="match status" value="1"/>
</dbReference>
<comment type="function">
    <text evidence="5">One of two assembly initiator proteins, it binds directly to the 5'-end of the 23S rRNA, where it nucleates assembly of the 50S subunit.</text>
</comment>
<evidence type="ECO:0000256" key="2">
    <source>
        <dbReference type="ARBA" id="ARBA00022980"/>
    </source>
</evidence>
<evidence type="ECO:0000313" key="8">
    <source>
        <dbReference type="Proteomes" id="UP001060164"/>
    </source>
</evidence>
<protein>
    <recommendedName>
        <fullName evidence="4 5">Large ribosomal subunit protein uL24</fullName>
    </recommendedName>
</protein>
<dbReference type="InterPro" id="IPR057264">
    <property type="entry name" value="Ribosomal_uL24_C"/>
</dbReference>
<dbReference type="CDD" id="cd06089">
    <property type="entry name" value="KOW_RPL26"/>
    <property type="match status" value="1"/>
</dbReference>
<dbReference type="InterPro" id="IPR008991">
    <property type="entry name" value="Translation_prot_SH3-like_sf"/>
</dbReference>
<evidence type="ECO:0000256" key="1">
    <source>
        <dbReference type="ARBA" id="ARBA00010618"/>
    </source>
</evidence>
<accession>A0ABY5VL63</accession>
<keyword evidence="2 5" id="KW-0689">Ribosomal protein</keyword>
<evidence type="ECO:0000313" key="7">
    <source>
        <dbReference type="EMBL" id="UWP60258.1"/>
    </source>
</evidence>
<evidence type="ECO:0000259" key="6">
    <source>
        <dbReference type="SMART" id="SM00739"/>
    </source>
</evidence>
<keyword evidence="8" id="KW-1185">Reference proteome</keyword>
<sequence>MSALKIKKGDTVKVIAGKDKDKEGKVLAVKDGRIIVEGVNMIVKHEKPSMANQQGGIVNKEAPIDISNVMYVHKGTATRVGFKVEDGKKVRVAKSTGEVID</sequence>
<dbReference type="InterPro" id="IPR014722">
    <property type="entry name" value="Rib_uL2_dom2"/>
</dbReference>
<keyword evidence="3 5" id="KW-0687">Ribonucleoprotein</keyword>
<dbReference type="EMBL" id="CP102290">
    <property type="protein sequence ID" value="UWP60258.1"/>
    <property type="molecule type" value="Genomic_DNA"/>
</dbReference>
<name>A0ABY5VL63_9FIRM</name>
<gene>
    <name evidence="5 7" type="primary">rplX</name>
    <name evidence="7" type="ORF">NQ502_04175</name>
</gene>
<proteinExistence type="inferred from homology"/>
<dbReference type="Proteomes" id="UP001060164">
    <property type="component" value="Chromosome"/>
</dbReference>
<dbReference type="InterPro" id="IPR041988">
    <property type="entry name" value="Ribosomal_uL24_KOW"/>
</dbReference>
<evidence type="ECO:0000256" key="3">
    <source>
        <dbReference type="ARBA" id="ARBA00023274"/>
    </source>
</evidence>
<dbReference type="HAMAP" id="MF_01326_B">
    <property type="entry name" value="Ribosomal_uL24_B"/>
    <property type="match status" value="1"/>
</dbReference>
<dbReference type="InterPro" id="IPR003256">
    <property type="entry name" value="Ribosomal_uL24"/>
</dbReference>
<dbReference type="SUPFAM" id="SSF50104">
    <property type="entry name" value="Translation proteins SH3-like domain"/>
    <property type="match status" value="1"/>
</dbReference>
<comment type="function">
    <text evidence="5">One of the proteins that surrounds the polypeptide exit tunnel on the outside of the subunit.</text>
</comment>
<dbReference type="Gene3D" id="2.30.30.30">
    <property type="match status" value="1"/>
</dbReference>
<dbReference type="NCBIfam" id="TIGR01079">
    <property type="entry name" value="rplX_bact"/>
    <property type="match status" value="1"/>
</dbReference>
<reference evidence="7" key="1">
    <citation type="journal article" date="2022" name="Cell">
        <title>Design, construction, and in vivo augmentation of a complex gut microbiome.</title>
        <authorList>
            <person name="Cheng A.G."/>
            <person name="Ho P.Y."/>
            <person name="Aranda-Diaz A."/>
            <person name="Jain S."/>
            <person name="Yu F.B."/>
            <person name="Meng X."/>
            <person name="Wang M."/>
            <person name="Iakiviak M."/>
            <person name="Nagashima K."/>
            <person name="Zhao A."/>
            <person name="Murugkar P."/>
            <person name="Patil A."/>
            <person name="Atabakhsh K."/>
            <person name="Weakley A."/>
            <person name="Yan J."/>
            <person name="Brumbaugh A.R."/>
            <person name="Higginbottom S."/>
            <person name="Dimas A."/>
            <person name="Shiver A.L."/>
            <person name="Deutschbauer A."/>
            <person name="Neff N."/>
            <person name="Sonnenburg J.L."/>
            <person name="Huang K.C."/>
            <person name="Fischbach M.A."/>
        </authorList>
    </citation>
    <scope>NUCLEOTIDE SEQUENCE</scope>
    <source>
        <strain evidence="7">DSM 19829</strain>
    </source>
</reference>
<organism evidence="7 8">
    <name type="scientific">Ruminococcus gauvreauii</name>
    <dbReference type="NCBI Taxonomy" id="438033"/>
    <lineage>
        <taxon>Bacteria</taxon>
        <taxon>Bacillati</taxon>
        <taxon>Bacillota</taxon>
        <taxon>Clostridia</taxon>
        <taxon>Eubacteriales</taxon>
        <taxon>Oscillospiraceae</taxon>
        <taxon>Ruminococcus</taxon>
    </lineage>
</organism>
<keyword evidence="5" id="KW-0699">rRNA-binding</keyword>
<dbReference type="PANTHER" id="PTHR12903">
    <property type="entry name" value="MITOCHONDRIAL RIBOSOMAL PROTEIN L24"/>
    <property type="match status" value="1"/>
</dbReference>
<comment type="similarity">
    <text evidence="1 5">Belongs to the universal ribosomal protein uL24 family.</text>
</comment>